<sequence length="432" mass="48058">MSRESVTCLILGGGRGTRLFPLTASRSKPAVPIAGKYRLIDIPISNCIYSGLNRMFVLTQFNSLSLHRHISNTYKFDSFGGGFVEILAAQQTMENQEWYQGTADAVRQNLGLIEHEPSDLILILSGDQLYRMDFRDMIRLHRETKSAATIAALPVDEKEATACGIMQIEHDGQVRNFVEKPKTRDALEAVRTDPDWLEQRGIRAGNRPYLASMGIYLFDRKVLVDLLSRIEADDFGKGVFPSAISDPQTRVQIYPFDGYWEDIGTIGAFHKANIDLTRMDAPFDFAADNKTIFTRPRYMAPSKIAGSSLSDCLIADGAAIGRGSVLERSVIGLRSQIGDNVTIRESYIMGADVFEGDRRIQENRREGRPNIGIGSDTIIENAIIDKNARIGRGVKILNRDRVQDSDDHGLFVIRDGVVVVPKFSVIPDGTEI</sequence>
<dbReference type="InterPro" id="IPR005836">
    <property type="entry name" value="ADP_Glu_pyroP_CS"/>
</dbReference>
<dbReference type="Pfam" id="PF00483">
    <property type="entry name" value="NTP_transferase"/>
    <property type="match status" value="1"/>
</dbReference>
<organism evidence="9 10">
    <name type="scientific">Tautonia plasticadhaerens</name>
    <dbReference type="NCBI Taxonomy" id="2527974"/>
    <lineage>
        <taxon>Bacteria</taxon>
        <taxon>Pseudomonadati</taxon>
        <taxon>Planctomycetota</taxon>
        <taxon>Planctomycetia</taxon>
        <taxon>Isosphaerales</taxon>
        <taxon>Isosphaeraceae</taxon>
        <taxon>Tautonia</taxon>
    </lineage>
</organism>
<dbReference type="InterPro" id="IPR005835">
    <property type="entry name" value="NTP_transferase_dom"/>
</dbReference>
<dbReference type="GO" id="GO:0008878">
    <property type="term" value="F:glucose-1-phosphate adenylyltransferase activity"/>
    <property type="evidence" value="ECO:0007669"/>
    <property type="project" value="UniProtKB-EC"/>
</dbReference>
<feature type="domain" description="Nucleotidyl transferase" evidence="8">
    <location>
        <begin position="9"/>
        <end position="277"/>
    </location>
</feature>
<proteinExistence type="inferred from homology"/>
<dbReference type="EC" id="2.7.7.27" evidence="9"/>
<keyword evidence="10" id="KW-1185">Reference proteome</keyword>
<name>A0A518GVF1_9BACT</name>
<dbReference type="RefSeq" id="WP_145266742.1">
    <property type="nucleotide sequence ID" value="NZ_CP036426.1"/>
</dbReference>
<dbReference type="UniPathway" id="UPA00164"/>
<keyword evidence="4 9" id="KW-0548">Nucleotidyltransferase</keyword>
<dbReference type="AlphaFoldDB" id="A0A518GVF1"/>
<dbReference type="Pfam" id="PF25247">
    <property type="entry name" value="LbH_GLGC"/>
    <property type="match status" value="1"/>
</dbReference>
<dbReference type="KEGG" id="tpla:ElP_03950"/>
<evidence type="ECO:0000256" key="5">
    <source>
        <dbReference type="ARBA" id="ARBA00022741"/>
    </source>
</evidence>
<protein>
    <submittedName>
        <fullName evidence="9">Glucose-1-phosphate adenylyltransferase</fullName>
        <ecNumber evidence="9">2.7.7.27</ecNumber>
    </submittedName>
</protein>
<dbReference type="Proteomes" id="UP000317835">
    <property type="component" value="Chromosome"/>
</dbReference>
<evidence type="ECO:0000256" key="6">
    <source>
        <dbReference type="ARBA" id="ARBA00022840"/>
    </source>
</evidence>
<reference evidence="9 10" key="1">
    <citation type="submission" date="2019-02" db="EMBL/GenBank/DDBJ databases">
        <title>Deep-cultivation of Planctomycetes and their phenomic and genomic characterization uncovers novel biology.</title>
        <authorList>
            <person name="Wiegand S."/>
            <person name="Jogler M."/>
            <person name="Boedeker C."/>
            <person name="Pinto D."/>
            <person name="Vollmers J."/>
            <person name="Rivas-Marin E."/>
            <person name="Kohn T."/>
            <person name="Peeters S.H."/>
            <person name="Heuer A."/>
            <person name="Rast P."/>
            <person name="Oberbeckmann S."/>
            <person name="Bunk B."/>
            <person name="Jeske O."/>
            <person name="Meyerdierks A."/>
            <person name="Storesund J.E."/>
            <person name="Kallscheuer N."/>
            <person name="Luecker S."/>
            <person name="Lage O.M."/>
            <person name="Pohl T."/>
            <person name="Merkel B.J."/>
            <person name="Hornburger P."/>
            <person name="Mueller R.-W."/>
            <person name="Bruemmer F."/>
            <person name="Labrenz M."/>
            <person name="Spormann A.M."/>
            <person name="Op den Camp H."/>
            <person name="Overmann J."/>
            <person name="Amann R."/>
            <person name="Jetten M.S.M."/>
            <person name="Mascher T."/>
            <person name="Medema M.H."/>
            <person name="Devos D.P."/>
            <person name="Kaster A.-K."/>
            <person name="Ovreas L."/>
            <person name="Rohde M."/>
            <person name="Galperin M.Y."/>
            <person name="Jogler C."/>
        </authorList>
    </citation>
    <scope>NUCLEOTIDE SEQUENCE [LARGE SCALE GENOMIC DNA]</scope>
    <source>
        <strain evidence="9 10">ElP</strain>
    </source>
</reference>
<keyword evidence="2" id="KW-0321">Glycogen metabolism</keyword>
<accession>A0A518GVF1</accession>
<dbReference type="GO" id="GO:0005524">
    <property type="term" value="F:ATP binding"/>
    <property type="evidence" value="ECO:0007669"/>
    <property type="project" value="UniProtKB-KW"/>
</dbReference>
<evidence type="ECO:0000259" key="8">
    <source>
        <dbReference type="Pfam" id="PF00483"/>
    </source>
</evidence>
<dbReference type="EMBL" id="CP036426">
    <property type="protein sequence ID" value="QDV32561.1"/>
    <property type="molecule type" value="Genomic_DNA"/>
</dbReference>
<dbReference type="InterPro" id="IPR029044">
    <property type="entry name" value="Nucleotide-diphossugar_trans"/>
</dbReference>
<dbReference type="GO" id="GO:0005978">
    <property type="term" value="P:glycogen biosynthetic process"/>
    <property type="evidence" value="ECO:0007669"/>
    <property type="project" value="UniProtKB-UniPathway"/>
</dbReference>
<dbReference type="Gene3D" id="2.160.10.10">
    <property type="entry name" value="Hexapeptide repeat proteins"/>
    <property type="match status" value="1"/>
</dbReference>
<evidence type="ECO:0000313" key="10">
    <source>
        <dbReference type="Proteomes" id="UP000317835"/>
    </source>
</evidence>
<dbReference type="Gene3D" id="3.90.550.10">
    <property type="entry name" value="Spore Coat Polysaccharide Biosynthesis Protein SpsA, Chain A"/>
    <property type="match status" value="1"/>
</dbReference>
<gene>
    <name evidence="9" type="primary">glgC_1</name>
    <name evidence="9" type="ORF">ElP_03950</name>
</gene>
<dbReference type="SUPFAM" id="SSF51161">
    <property type="entry name" value="Trimeric LpxA-like enzymes"/>
    <property type="match status" value="1"/>
</dbReference>
<dbReference type="CDD" id="cd02508">
    <property type="entry name" value="ADP_Glucose_PP"/>
    <property type="match status" value="1"/>
</dbReference>
<dbReference type="NCBIfam" id="NF002772">
    <property type="entry name" value="PRK02862.1"/>
    <property type="match status" value="1"/>
</dbReference>
<comment type="similarity">
    <text evidence="1">Belongs to the bacterial/plant glucose-1-phosphate adenylyltransferase family.</text>
</comment>
<evidence type="ECO:0000256" key="7">
    <source>
        <dbReference type="ARBA" id="ARBA00023277"/>
    </source>
</evidence>
<dbReference type="CDD" id="cd04651">
    <property type="entry name" value="LbH_G1P_AT_C"/>
    <property type="match status" value="1"/>
</dbReference>
<dbReference type="PROSITE" id="PS00809">
    <property type="entry name" value="ADP_GLC_PYROPHOSPH_2"/>
    <property type="match status" value="1"/>
</dbReference>
<evidence type="ECO:0000256" key="3">
    <source>
        <dbReference type="ARBA" id="ARBA00022679"/>
    </source>
</evidence>
<keyword evidence="3 9" id="KW-0808">Transferase</keyword>
<keyword evidence="6" id="KW-0067">ATP-binding</keyword>
<evidence type="ECO:0000256" key="4">
    <source>
        <dbReference type="ARBA" id="ARBA00022695"/>
    </source>
</evidence>
<dbReference type="OrthoDB" id="9801810at2"/>
<keyword evidence="5" id="KW-0547">Nucleotide-binding</keyword>
<keyword evidence="7" id="KW-0119">Carbohydrate metabolism</keyword>
<dbReference type="PANTHER" id="PTHR43523:SF12">
    <property type="entry name" value="GLUCOSE-1-PHOSPHATE ADENYLYLTRANSFERASE LARGE SUBUNIT 1, CHLOROPLASTIC-RELATED"/>
    <property type="match status" value="1"/>
</dbReference>
<dbReference type="InterPro" id="IPR011004">
    <property type="entry name" value="Trimer_LpxA-like_sf"/>
</dbReference>
<dbReference type="SUPFAM" id="SSF53448">
    <property type="entry name" value="Nucleotide-diphospho-sugar transferases"/>
    <property type="match status" value="1"/>
</dbReference>
<evidence type="ECO:0000256" key="2">
    <source>
        <dbReference type="ARBA" id="ARBA00022600"/>
    </source>
</evidence>
<dbReference type="PANTHER" id="PTHR43523">
    <property type="entry name" value="GLUCOSE-1-PHOSPHATE ADENYLYLTRANSFERASE-RELATED"/>
    <property type="match status" value="1"/>
</dbReference>
<evidence type="ECO:0000313" key="9">
    <source>
        <dbReference type="EMBL" id="QDV32561.1"/>
    </source>
</evidence>
<dbReference type="PROSITE" id="PS00808">
    <property type="entry name" value="ADP_GLC_PYROPHOSPH_1"/>
    <property type="match status" value="1"/>
</dbReference>
<dbReference type="InterPro" id="IPR011831">
    <property type="entry name" value="ADP-Glc_PPase"/>
</dbReference>
<evidence type="ECO:0000256" key="1">
    <source>
        <dbReference type="ARBA" id="ARBA00010443"/>
    </source>
</evidence>